<evidence type="ECO:0000256" key="2">
    <source>
        <dbReference type="ARBA" id="ARBA00006945"/>
    </source>
</evidence>
<dbReference type="AlphaFoldDB" id="A0A0D3IFA0"/>
<name>A0A0D3IFA0_EMIH1</name>
<reference evidence="8" key="1">
    <citation type="journal article" date="2013" name="Nature">
        <title>Pan genome of the phytoplankton Emiliania underpins its global distribution.</title>
        <authorList>
            <person name="Read B.A."/>
            <person name="Kegel J."/>
            <person name="Klute M.J."/>
            <person name="Kuo A."/>
            <person name="Lefebvre S.C."/>
            <person name="Maumus F."/>
            <person name="Mayer C."/>
            <person name="Miller J."/>
            <person name="Monier A."/>
            <person name="Salamov A."/>
            <person name="Young J."/>
            <person name="Aguilar M."/>
            <person name="Claverie J.M."/>
            <person name="Frickenhaus S."/>
            <person name="Gonzalez K."/>
            <person name="Herman E.K."/>
            <person name="Lin Y.C."/>
            <person name="Napier J."/>
            <person name="Ogata H."/>
            <person name="Sarno A.F."/>
            <person name="Shmutz J."/>
            <person name="Schroeder D."/>
            <person name="de Vargas C."/>
            <person name="Verret F."/>
            <person name="von Dassow P."/>
            <person name="Valentin K."/>
            <person name="Van de Peer Y."/>
            <person name="Wheeler G."/>
            <person name="Dacks J.B."/>
            <person name="Delwiche C.F."/>
            <person name="Dyhrman S.T."/>
            <person name="Glockner G."/>
            <person name="John U."/>
            <person name="Richards T."/>
            <person name="Worden A.Z."/>
            <person name="Zhang X."/>
            <person name="Grigoriev I.V."/>
            <person name="Allen A.E."/>
            <person name="Bidle K."/>
            <person name="Borodovsky M."/>
            <person name="Bowler C."/>
            <person name="Brownlee C."/>
            <person name="Cock J.M."/>
            <person name="Elias M."/>
            <person name="Gladyshev V.N."/>
            <person name="Groth M."/>
            <person name="Guda C."/>
            <person name="Hadaegh A."/>
            <person name="Iglesias-Rodriguez M.D."/>
            <person name="Jenkins J."/>
            <person name="Jones B.M."/>
            <person name="Lawson T."/>
            <person name="Leese F."/>
            <person name="Lindquist E."/>
            <person name="Lobanov A."/>
            <person name="Lomsadze A."/>
            <person name="Malik S.B."/>
            <person name="Marsh M.E."/>
            <person name="Mackinder L."/>
            <person name="Mock T."/>
            <person name="Mueller-Roeber B."/>
            <person name="Pagarete A."/>
            <person name="Parker M."/>
            <person name="Probert I."/>
            <person name="Quesneville H."/>
            <person name="Raines C."/>
            <person name="Rensing S.A."/>
            <person name="Riano-Pachon D.M."/>
            <person name="Richier S."/>
            <person name="Rokitta S."/>
            <person name="Shiraiwa Y."/>
            <person name="Soanes D.M."/>
            <person name="van der Giezen M."/>
            <person name="Wahlund T.M."/>
            <person name="Williams B."/>
            <person name="Wilson W."/>
            <person name="Wolfe G."/>
            <person name="Wurch L.L."/>
        </authorList>
    </citation>
    <scope>NUCLEOTIDE SEQUENCE</scope>
</reference>
<evidence type="ECO:0000256" key="3">
    <source>
        <dbReference type="ARBA" id="ARBA00022692"/>
    </source>
</evidence>
<dbReference type="HOGENOM" id="CLU_1536513_0_0_1"/>
<protein>
    <recommendedName>
        <fullName evidence="9">Transmembrane protein 147</fullName>
    </recommendedName>
</protein>
<keyword evidence="6" id="KW-0732">Signal</keyword>
<dbReference type="KEGG" id="ehx:EMIHUDRAFT_124841"/>
<dbReference type="EnsemblProtists" id="EOD09935">
    <property type="protein sequence ID" value="EOD09935"/>
    <property type="gene ID" value="EMIHUDRAFT_124841"/>
</dbReference>
<proteinExistence type="inferred from homology"/>
<dbReference type="Pfam" id="PF02077">
    <property type="entry name" value="SURF4"/>
    <property type="match status" value="1"/>
</dbReference>
<evidence type="ECO:0008006" key="9">
    <source>
        <dbReference type="Google" id="ProtNLM"/>
    </source>
</evidence>
<organism evidence="7 8">
    <name type="scientific">Emiliania huxleyi (strain CCMP1516)</name>
    <dbReference type="NCBI Taxonomy" id="280463"/>
    <lineage>
        <taxon>Eukaryota</taxon>
        <taxon>Haptista</taxon>
        <taxon>Haptophyta</taxon>
        <taxon>Prymnesiophyceae</taxon>
        <taxon>Isochrysidales</taxon>
        <taxon>Noelaerhabdaceae</taxon>
        <taxon>Emiliania</taxon>
    </lineage>
</organism>
<evidence type="ECO:0000313" key="8">
    <source>
        <dbReference type="Proteomes" id="UP000013827"/>
    </source>
</evidence>
<evidence type="ECO:0000256" key="4">
    <source>
        <dbReference type="ARBA" id="ARBA00022989"/>
    </source>
</evidence>
<dbReference type="RefSeq" id="XP_005762364.1">
    <property type="nucleotide sequence ID" value="XM_005762307.1"/>
</dbReference>
<reference evidence="7" key="2">
    <citation type="submission" date="2024-10" db="UniProtKB">
        <authorList>
            <consortium name="EnsemblProtists"/>
        </authorList>
    </citation>
    <scope>IDENTIFICATION</scope>
</reference>
<dbReference type="InterPro" id="IPR002995">
    <property type="entry name" value="Surf4"/>
</dbReference>
<dbReference type="PaxDb" id="2903-EOD09935"/>
<accession>A0A0D3IFA0</accession>
<sequence length="175" mass="18183">MKSRHVALLLAAAVFAAAVSVTAANVVTLLLHSSDTFPVEDTAGMEGVEADAATIADHQRYFFFQSMSTVGALLLLVVHGPGPLSADEQDGPLEFASEKTVVAKLLIVATFVEDALRVLFTFGVQQQSMEIAGWTSPALHTLLPLLSLAVQSCGALLVLASSGVGGEVGCYLLLG</sequence>
<dbReference type="GO" id="GO:0016020">
    <property type="term" value="C:membrane"/>
    <property type="evidence" value="ECO:0007669"/>
    <property type="project" value="UniProtKB-SubCell"/>
</dbReference>
<feature type="signal peptide" evidence="6">
    <location>
        <begin position="1"/>
        <end position="23"/>
    </location>
</feature>
<feature type="chain" id="PRO_5044291049" description="Transmembrane protein 147" evidence="6">
    <location>
        <begin position="24"/>
        <end position="175"/>
    </location>
</feature>
<keyword evidence="5" id="KW-0472">Membrane</keyword>
<evidence type="ECO:0000313" key="7">
    <source>
        <dbReference type="EnsemblProtists" id="EOD09935"/>
    </source>
</evidence>
<comment type="similarity">
    <text evidence="2">Belongs to the SURF4 family.</text>
</comment>
<keyword evidence="8" id="KW-1185">Reference proteome</keyword>
<keyword evidence="3" id="KW-0812">Transmembrane</keyword>
<dbReference type="GeneID" id="17256087"/>
<dbReference type="Proteomes" id="UP000013827">
    <property type="component" value="Unassembled WGS sequence"/>
</dbReference>
<comment type="subcellular location">
    <subcellularLocation>
        <location evidence="1">Membrane</location>
        <topology evidence="1">Multi-pass membrane protein</topology>
    </subcellularLocation>
</comment>
<evidence type="ECO:0000256" key="6">
    <source>
        <dbReference type="SAM" id="SignalP"/>
    </source>
</evidence>
<evidence type="ECO:0000256" key="1">
    <source>
        <dbReference type="ARBA" id="ARBA00004141"/>
    </source>
</evidence>
<keyword evidence="4" id="KW-1133">Transmembrane helix</keyword>
<evidence type="ECO:0000256" key="5">
    <source>
        <dbReference type="ARBA" id="ARBA00023136"/>
    </source>
</evidence>